<dbReference type="PANTHER" id="PTHR22948">
    <property type="entry name" value="TUDOR DOMAIN CONTAINING PROTEIN"/>
    <property type="match status" value="1"/>
</dbReference>
<keyword evidence="6" id="KW-1185">Reference proteome</keyword>
<accession>H3BBA0</accession>
<dbReference type="CDD" id="cd22395">
    <property type="entry name" value="KH-I_AKAP1"/>
    <property type="match status" value="1"/>
</dbReference>
<keyword evidence="3" id="KW-1133">Transmembrane helix</keyword>
<dbReference type="Proteomes" id="UP000008672">
    <property type="component" value="Unassembled WGS sequence"/>
</dbReference>
<evidence type="ECO:0000313" key="5">
    <source>
        <dbReference type="Ensembl" id="ENSLACP00000019171.1"/>
    </source>
</evidence>
<feature type="transmembrane region" description="Helical" evidence="3">
    <location>
        <begin position="7"/>
        <end position="25"/>
    </location>
</feature>
<evidence type="ECO:0000256" key="1">
    <source>
        <dbReference type="PROSITE-ProRule" id="PRU00117"/>
    </source>
</evidence>
<dbReference type="InterPro" id="IPR047368">
    <property type="entry name" value="KH-I_AKAP1"/>
</dbReference>
<evidence type="ECO:0000256" key="3">
    <source>
        <dbReference type="SAM" id="Phobius"/>
    </source>
</evidence>
<dbReference type="GO" id="GO:0005739">
    <property type="term" value="C:mitochondrion"/>
    <property type="evidence" value="ECO:0007669"/>
    <property type="project" value="TreeGrafter"/>
</dbReference>
<keyword evidence="3" id="KW-0812">Transmembrane</keyword>
<reference evidence="5" key="2">
    <citation type="submission" date="2025-08" db="UniProtKB">
        <authorList>
            <consortium name="Ensembl"/>
        </authorList>
    </citation>
    <scope>IDENTIFICATION</scope>
</reference>
<dbReference type="PROSITE" id="PS50304">
    <property type="entry name" value="TUDOR"/>
    <property type="match status" value="1"/>
</dbReference>
<proteinExistence type="predicted"/>
<dbReference type="GO" id="GO:0016020">
    <property type="term" value="C:membrane"/>
    <property type="evidence" value="ECO:0007669"/>
    <property type="project" value="TreeGrafter"/>
</dbReference>
<dbReference type="InterPro" id="IPR036612">
    <property type="entry name" value="KH_dom_type_1_sf"/>
</dbReference>
<feature type="region of interest" description="Disordered" evidence="2">
    <location>
        <begin position="514"/>
        <end position="560"/>
    </location>
</feature>
<dbReference type="Pfam" id="PF00567">
    <property type="entry name" value="TUDOR"/>
    <property type="match status" value="1"/>
</dbReference>
<feature type="compositionally biased region" description="Polar residues" evidence="2">
    <location>
        <begin position="514"/>
        <end position="538"/>
    </location>
</feature>
<dbReference type="GO" id="GO:0003723">
    <property type="term" value="F:RNA binding"/>
    <property type="evidence" value="ECO:0007669"/>
    <property type="project" value="UniProtKB-UniRule"/>
</dbReference>
<reference evidence="5" key="3">
    <citation type="submission" date="2025-09" db="UniProtKB">
        <authorList>
            <consortium name="Ensembl"/>
        </authorList>
    </citation>
    <scope>IDENTIFICATION</scope>
</reference>
<dbReference type="Gene3D" id="2.30.30.140">
    <property type="match status" value="1"/>
</dbReference>
<dbReference type="Gene3D" id="2.40.50.90">
    <property type="match status" value="1"/>
</dbReference>
<dbReference type="FunCoup" id="H3BBA0">
    <property type="interactions" value="961"/>
</dbReference>
<dbReference type="SUPFAM" id="SSF63748">
    <property type="entry name" value="Tudor/PWWP/MBT"/>
    <property type="match status" value="1"/>
</dbReference>
<dbReference type="Bgee" id="ENSLACG00000016864">
    <property type="expression patterns" value="Expressed in muscle tissue and 6 other cell types or tissues"/>
</dbReference>
<dbReference type="CDD" id="cd20407">
    <property type="entry name" value="Tudor_AKAP1"/>
    <property type="match status" value="1"/>
</dbReference>
<dbReference type="AlphaFoldDB" id="H3BBA0"/>
<dbReference type="InterPro" id="IPR047367">
    <property type="entry name" value="Tudor_AKAP1"/>
</dbReference>
<dbReference type="EMBL" id="AFYH01008440">
    <property type="status" value="NOT_ANNOTATED_CDS"/>
    <property type="molecule type" value="Genomic_DNA"/>
</dbReference>
<dbReference type="PROSITE" id="PS50084">
    <property type="entry name" value="KH_TYPE_1"/>
    <property type="match status" value="1"/>
</dbReference>
<sequence length="874" mass="95417">MALRFRTFFPYTLPGVLAVIGWWWYITRKKERTNKEKQAITGAGEQGTKAFNTNCGPVEAVSSVNTVSPQLHQGERAEEENKEIMSLVDLMSAPLPVETLGRLDARTTNFCSTAANLNTSTFEGGAEKLVLETLTSQGATFLSNEEMSRMPLLHKVNEQSSVMEPETVCGVDKVQPVEHSVVKSSVVSTVDLAVEPLAKGDRSTELDLQVAFSSETAGFQKRAQEPESDKRFPAEEEEASIQTPSSVELGSLESSANVRASDIQAAVVYPCLGKEEGREDTELTENNLQENFAENDKIQQVAACIISEVISAATQEVLSSTTDVSEQQTSCVILEDQVNSLLESKDLNISHTETSESQDEGIIASTEKTTPLKCCVPIPTQLEECKKQNQSEDCVVERSSLVNGCSSQAFELCLKECIPDVSMQSRLQEASKCPVEELRKAEKTCAVVEDSGCSTCLSGDGTGVEDQLQSTALSCVLADQKSDVLNLSVIEESSSTLHHAAEITQALEGQEMQKSTYSSEILESNSVNARNGGPWSTETEADHSGASDVNSMDSVDSGCALGGAESHQNAGLLSQSDKTELTVWEIEVPKHLVGRLIGKQGRYVSFLKQTSGAKIYISTLPYTQEFQICHLEGTHQQVDKALNLIAKKFKELDLTNIYAPPPPPLSLPSLPITSWLMLPDGITVEVIIVNVVNAGHMFVQQHTHPTYHALRSLDQQMYLCYSSPGIPTLPSPVEVGVICAAPAVDGAWWRAQIVDYFKETNEAEVRYVDYGGYERVKIEVLRQIRSDFVTLPFQGAEVLLDNVIPLPGEERFSSEADAALDEMTRGSALLAQVTSYDSASGLPLIQLWNMMGEEVVSINRALVERGLAQWVDNY</sequence>
<name>H3BBA0_LATCH</name>
<dbReference type="SMART" id="SM00333">
    <property type="entry name" value="TUDOR"/>
    <property type="match status" value="1"/>
</dbReference>
<dbReference type="GO" id="GO:0034237">
    <property type="term" value="F:protein kinase A regulatory subunit binding"/>
    <property type="evidence" value="ECO:0007669"/>
    <property type="project" value="TreeGrafter"/>
</dbReference>
<dbReference type="Pfam" id="PF00013">
    <property type="entry name" value="KH_1"/>
    <property type="match status" value="1"/>
</dbReference>
<dbReference type="EMBL" id="AFYH01008442">
    <property type="status" value="NOT_ANNOTATED_CDS"/>
    <property type="molecule type" value="Genomic_DNA"/>
</dbReference>
<keyword evidence="3" id="KW-0472">Membrane</keyword>
<evidence type="ECO:0000256" key="2">
    <source>
        <dbReference type="SAM" id="MobiDB-lite"/>
    </source>
</evidence>
<feature type="domain" description="Tudor" evidence="4">
    <location>
        <begin position="732"/>
        <end position="791"/>
    </location>
</feature>
<dbReference type="HOGENOM" id="CLU_016731_0_0_1"/>
<dbReference type="InParanoid" id="H3BBA0"/>
<dbReference type="InterPro" id="IPR035437">
    <property type="entry name" value="SNase_OB-fold_sf"/>
</dbReference>
<dbReference type="InterPro" id="IPR002999">
    <property type="entry name" value="Tudor"/>
</dbReference>
<dbReference type="InterPro" id="IPR004088">
    <property type="entry name" value="KH_dom_type_1"/>
</dbReference>
<evidence type="ECO:0000313" key="6">
    <source>
        <dbReference type="Proteomes" id="UP000008672"/>
    </source>
</evidence>
<gene>
    <name evidence="5" type="primary">AKAP1</name>
</gene>
<reference evidence="6" key="1">
    <citation type="submission" date="2011-08" db="EMBL/GenBank/DDBJ databases">
        <title>The draft genome of Latimeria chalumnae.</title>
        <authorList>
            <person name="Di Palma F."/>
            <person name="Alfoldi J."/>
            <person name="Johnson J."/>
            <person name="Berlin A."/>
            <person name="Gnerre S."/>
            <person name="Jaffe D."/>
            <person name="MacCallum I."/>
            <person name="Young S."/>
            <person name="Walker B.J."/>
            <person name="Lander E."/>
            <person name="Lindblad-Toh K."/>
        </authorList>
    </citation>
    <scope>NUCLEOTIDE SEQUENCE [LARGE SCALE GENOMIC DNA]</scope>
    <source>
        <strain evidence="6">Wild caught</strain>
    </source>
</reference>
<keyword evidence="1" id="KW-0694">RNA-binding</keyword>
<dbReference type="GeneTree" id="ENSGT00390000001360"/>
<protein>
    <submittedName>
        <fullName evidence="5">A-kinase anchoring protein 1</fullName>
    </submittedName>
</protein>
<dbReference type="eggNOG" id="KOG2279">
    <property type="taxonomic scope" value="Eukaryota"/>
</dbReference>
<dbReference type="STRING" id="7897.ENSLACP00000019171"/>
<dbReference type="PANTHER" id="PTHR22948:SF65">
    <property type="entry name" value="A-KINASE ANCHORING PROTEIN 1"/>
    <property type="match status" value="1"/>
</dbReference>
<dbReference type="InterPro" id="IPR050621">
    <property type="entry name" value="Tudor_domain_containing"/>
</dbReference>
<dbReference type="SUPFAM" id="SSF54791">
    <property type="entry name" value="Eukaryotic type KH-domain (KH-domain type I)"/>
    <property type="match status" value="1"/>
</dbReference>
<dbReference type="InterPro" id="IPR004087">
    <property type="entry name" value="KH_dom"/>
</dbReference>
<evidence type="ECO:0000259" key="4">
    <source>
        <dbReference type="PROSITE" id="PS50304"/>
    </source>
</evidence>
<dbReference type="Gene3D" id="3.30.1370.10">
    <property type="entry name" value="K Homology domain, type 1"/>
    <property type="match status" value="1"/>
</dbReference>
<dbReference type="SMART" id="SM00322">
    <property type="entry name" value="KH"/>
    <property type="match status" value="1"/>
</dbReference>
<organism evidence="5 6">
    <name type="scientific">Latimeria chalumnae</name>
    <name type="common">Coelacanth</name>
    <dbReference type="NCBI Taxonomy" id="7897"/>
    <lineage>
        <taxon>Eukaryota</taxon>
        <taxon>Metazoa</taxon>
        <taxon>Chordata</taxon>
        <taxon>Craniata</taxon>
        <taxon>Vertebrata</taxon>
        <taxon>Euteleostomi</taxon>
        <taxon>Coelacanthiformes</taxon>
        <taxon>Coelacanthidae</taxon>
        <taxon>Latimeria</taxon>
    </lineage>
</organism>
<dbReference type="EMBL" id="AFYH01008443">
    <property type="status" value="NOT_ANNOTATED_CDS"/>
    <property type="molecule type" value="Genomic_DNA"/>
</dbReference>
<dbReference type="EMBL" id="AFYH01008441">
    <property type="status" value="NOT_ANNOTATED_CDS"/>
    <property type="molecule type" value="Genomic_DNA"/>
</dbReference>
<feature type="compositionally biased region" description="Basic and acidic residues" evidence="2">
    <location>
        <begin position="222"/>
        <end position="234"/>
    </location>
</feature>
<dbReference type="Ensembl" id="ENSLACT00000019304.1">
    <property type="protein sequence ID" value="ENSLACP00000019171.1"/>
    <property type="gene ID" value="ENSLACG00000016864.1"/>
</dbReference>
<feature type="region of interest" description="Disordered" evidence="2">
    <location>
        <begin position="217"/>
        <end position="248"/>
    </location>
</feature>